<dbReference type="InterPro" id="IPR015915">
    <property type="entry name" value="Kelch-typ_b-propeller"/>
</dbReference>
<dbReference type="AlphaFoldDB" id="A0A1U8BB37"/>
<feature type="region of interest" description="Disordered" evidence="1">
    <location>
        <begin position="1"/>
        <end position="27"/>
    </location>
</feature>
<sequence length="482" mass="53390">MPVGSSLLELEEHNPAEGGSDDGVNVTNRNHSKIQEITFGKIIRDEEEVTMAINVIDRNHLKVQNLAKIGAGPVETNLRRFRPNSQRSTVQLTMANATTMVGGKRRKIDDQGGQHNHQPLLPGLPDHLSQLCLSLVPPMFLYSVCRSWRRLIYSPSFPPFLSLYALLSNLDPATSTTSRVNQNHSNSIEFFSFDPISSSWHKFPPPPPDHLLQPVLLRHPSFIARNLPIQSVAVSGYLVLLAATTHHLQPALSSPLVFHPVSKQWLLGPTISAPRRWCATGSAEGAVYIVSGLGSHYNREVARSAERWDLENKNTNCSGWEWEKVSALKHGRFSREAVRAVGWRGKLCMVNVHGDAPKEGTVYNVEKDRWEEMPEGMLVGWNGPAASMDEDVLYVVDETKGMLRRYNSYGDCWEELFQSAHLKGVVQIAAGGGKVCAIRSHGDGIAVVDVVARPPQLWVVDPPPALQAVAVHILPRMTRPVP</sequence>
<dbReference type="GeneID" id="104611558"/>
<name>A0A1U8BB37_NELNU</name>
<dbReference type="SUPFAM" id="SSF81383">
    <property type="entry name" value="F-box domain"/>
    <property type="match status" value="1"/>
</dbReference>
<dbReference type="InParanoid" id="A0A1U8BB37"/>
<dbReference type="OrthoDB" id="1899182at2759"/>
<evidence type="ECO:0000313" key="3">
    <source>
        <dbReference type="RefSeq" id="XP_010276958.2"/>
    </source>
</evidence>
<protein>
    <submittedName>
        <fullName evidence="3">F-box/kelch-repeat protein SKIP25</fullName>
    </submittedName>
</protein>
<evidence type="ECO:0000256" key="1">
    <source>
        <dbReference type="SAM" id="MobiDB-lite"/>
    </source>
</evidence>
<keyword evidence="2" id="KW-1185">Reference proteome</keyword>
<dbReference type="KEGG" id="nnu:104611558"/>
<dbReference type="OMA" id="PWRRLMY"/>
<dbReference type="Gene3D" id="2.120.10.80">
    <property type="entry name" value="Kelch-type beta propeller"/>
    <property type="match status" value="1"/>
</dbReference>
<dbReference type="STRING" id="4432.A0A1U8BB37"/>
<dbReference type="PANTHER" id="PTHR47590">
    <property type="entry name" value="F-BOX/KELCH-REPEAT PROTEIN SKIP25"/>
    <property type="match status" value="1"/>
</dbReference>
<gene>
    <name evidence="3" type="primary">LOC104611558</name>
</gene>
<dbReference type="RefSeq" id="XP_010276958.2">
    <property type="nucleotide sequence ID" value="XM_010278656.2"/>
</dbReference>
<accession>A0A1U8BB37</accession>
<dbReference type="SUPFAM" id="SSF117281">
    <property type="entry name" value="Kelch motif"/>
    <property type="match status" value="1"/>
</dbReference>
<dbReference type="PANTHER" id="PTHR47590:SF7">
    <property type="entry name" value="OS06G0711700 PROTEIN"/>
    <property type="match status" value="1"/>
</dbReference>
<organism evidence="2 3">
    <name type="scientific">Nelumbo nucifera</name>
    <name type="common">Sacred lotus</name>
    <dbReference type="NCBI Taxonomy" id="4432"/>
    <lineage>
        <taxon>Eukaryota</taxon>
        <taxon>Viridiplantae</taxon>
        <taxon>Streptophyta</taxon>
        <taxon>Embryophyta</taxon>
        <taxon>Tracheophyta</taxon>
        <taxon>Spermatophyta</taxon>
        <taxon>Magnoliopsida</taxon>
        <taxon>Proteales</taxon>
        <taxon>Nelumbonaceae</taxon>
        <taxon>Nelumbo</taxon>
    </lineage>
</organism>
<dbReference type="eggNOG" id="KOG1072">
    <property type="taxonomic scope" value="Eukaryota"/>
</dbReference>
<proteinExistence type="predicted"/>
<evidence type="ECO:0000313" key="2">
    <source>
        <dbReference type="Proteomes" id="UP000189703"/>
    </source>
</evidence>
<dbReference type="InterPro" id="IPR036047">
    <property type="entry name" value="F-box-like_dom_sf"/>
</dbReference>
<reference evidence="3" key="1">
    <citation type="submission" date="2025-08" db="UniProtKB">
        <authorList>
            <consortium name="RefSeq"/>
        </authorList>
    </citation>
    <scope>IDENTIFICATION</scope>
</reference>
<dbReference type="Proteomes" id="UP000189703">
    <property type="component" value="Unplaced"/>
</dbReference>
<dbReference type="FunCoup" id="A0A1U8BB37">
    <property type="interactions" value="96"/>
</dbReference>